<gene>
    <name evidence="1" type="ORF">PIB30_072011</name>
</gene>
<dbReference type="Proteomes" id="UP001341840">
    <property type="component" value="Unassembled WGS sequence"/>
</dbReference>
<accession>A0ABU6TQH7</accession>
<sequence length="55" mass="6242">AHFGDVVGIVNCAAGDFPKLQVLHLINFDGRWKIEEGAMPHIRQCNIPERMLIRD</sequence>
<feature type="non-terminal residue" evidence="1">
    <location>
        <position position="1"/>
    </location>
</feature>
<name>A0ABU6TQH7_9FABA</name>
<protein>
    <submittedName>
        <fullName evidence="1">Uncharacterized protein</fullName>
    </submittedName>
</protein>
<proteinExistence type="predicted"/>
<evidence type="ECO:0000313" key="2">
    <source>
        <dbReference type="Proteomes" id="UP001341840"/>
    </source>
</evidence>
<comment type="caution">
    <text evidence="1">The sequence shown here is derived from an EMBL/GenBank/DDBJ whole genome shotgun (WGS) entry which is preliminary data.</text>
</comment>
<evidence type="ECO:0000313" key="1">
    <source>
        <dbReference type="EMBL" id="MED6150410.1"/>
    </source>
</evidence>
<organism evidence="1 2">
    <name type="scientific">Stylosanthes scabra</name>
    <dbReference type="NCBI Taxonomy" id="79078"/>
    <lineage>
        <taxon>Eukaryota</taxon>
        <taxon>Viridiplantae</taxon>
        <taxon>Streptophyta</taxon>
        <taxon>Embryophyta</taxon>
        <taxon>Tracheophyta</taxon>
        <taxon>Spermatophyta</taxon>
        <taxon>Magnoliopsida</taxon>
        <taxon>eudicotyledons</taxon>
        <taxon>Gunneridae</taxon>
        <taxon>Pentapetalae</taxon>
        <taxon>rosids</taxon>
        <taxon>fabids</taxon>
        <taxon>Fabales</taxon>
        <taxon>Fabaceae</taxon>
        <taxon>Papilionoideae</taxon>
        <taxon>50 kb inversion clade</taxon>
        <taxon>dalbergioids sensu lato</taxon>
        <taxon>Dalbergieae</taxon>
        <taxon>Pterocarpus clade</taxon>
        <taxon>Stylosanthes</taxon>
    </lineage>
</organism>
<keyword evidence="2" id="KW-1185">Reference proteome</keyword>
<reference evidence="1 2" key="1">
    <citation type="journal article" date="2023" name="Plants (Basel)">
        <title>Bridging the Gap: Combining Genomics and Transcriptomics Approaches to Understand Stylosanthes scabra, an Orphan Legume from the Brazilian Caatinga.</title>
        <authorList>
            <person name="Ferreira-Neto J.R.C."/>
            <person name="da Silva M.D."/>
            <person name="Binneck E."/>
            <person name="de Melo N.F."/>
            <person name="da Silva R.H."/>
            <person name="de Melo A.L.T.M."/>
            <person name="Pandolfi V."/>
            <person name="Bustamante F.O."/>
            <person name="Brasileiro-Vidal A.C."/>
            <person name="Benko-Iseppon A.M."/>
        </authorList>
    </citation>
    <scope>NUCLEOTIDE SEQUENCE [LARGE SCALE GENOMIC DNA]</scope>
    <source>
        <tissue evidence="1">Leaves</tissue>
    </source>
</reference>
<dbReference type="EMBL" id="JASCZI010091464">
    <property type="protein sequence ID" value="MED6150410.1"/>
    <property type="molecule type" value="Genomic_DNA"/>
</dbReference>